<dbReference type="RefSeq" id="XP_033663319.1">
    <property type="nucleotide sequence ID" value="XM_033813846.1"/>
</dbReference>
<evidence type="ECO:0000313" key="3">
    <source>
        <dbReference type="Proteomes" id="UP000799537"/>
    </source>
</evidence>
<evidence type="ECO:0000313" key="2">
    <source>
        <dbReference type="EMBL" id="KAF2162430.1"/>
    </source>
</evidence>
<organism evidence="2 3">
    <name type="scientific">Zasmidium cellare ATCC 36951</name>
    <dbReference type="NCBI Taxonomy" id="1080233"/>
    <lineage>
        <taxon>Eukaryota</taxon>
        <taxon>Fungi</taxon>
        <taxon>Dikarya</taxon>
        <taxon>Ascomycota</taxon>
        <taxon>Pezizomycotina</taxon>
        <taxon>Dothideomycetes</taxon>
        <taxon>Dothideomycetidae</taxon>
        <taxon>Mycosphaerellales</taxon>
        <taxon>Mycosphaerellaceae</taxon>
        <taxon>Zasmidium</taxon>
    </lineage>
</organism>
<proteinExistence type="predicted"/>
<feature type="region of interest" description="Disordered" evidence="1">
    <location>
        <begin position="204"/>
        <end position="224"/>
    </location>
</feature>
<feature type="region of interest" description="Disordered" evidence="1">
    <location>
        <begin position="90"/>
        <end position="130"/>
    </location>
</feature>
<name>A0A6A6C866_ZASCE</name>
<protein>
    <submittedName>
        <fullName evidence="2">Uncharacterized protein</fullName>
    </submittedName>
</protein>
<feature type="compositionally biased region" description="Polar residues" evidence="1">
    <location>
        <begin position="204"/>
        <end position="213"/>
    </location>
</feature>
<dbReference type="Proteomes" id="UP000799537">
    <property type="component" value="Unassembled WGS sequence"/>
</dbReference>
<evidence type="ECO:0000256" key="1">
    <source>
        <dbReference type="SAM" id="MobiDB-lite"/>
    </source>
</evidence>
<dbReference type="EMBL" id="ML993613">
    <property type="protein sequence ID" value="KAF2162430.1"/>
    <property type="molecule type" value="Genomic_DNA"/>
</dbReference>
<reference evidence="2" key="1">
    <citation type="journal article" date="2020" name="Stud. Mycol.">
        <title>101 Dothideomycetes genomes: a test case for predicting lifestyles and emergence of pathogens.</title>
        <authorList>
            <person name="Haridas S."/>
            <person name="Albert R."/>
            <person name="Binder M."/>
            <person name="Bloem J."/>
            <person name="Labutti K."/>
            <person name="Salamov A."/>
            <person name="Andreopoulos B."/>
            <person name="Baker S."/>
            <person name="Barry K."/>
            <person name="Bills G."/>
            <person name="Bluhm B."/>
            <person name="Cannon C."/>
            <person name="Castanera R."/>
            <person name="Culley D."/>
            <person name="Daum C."/>
            <person name="Ezra D."/>
            <person name="Gonzalez J."/>
            <person name="Henrissat B."/>
            <person name="Kuo A."/>
            <person name="Liang C."/>
            <person name="Lipzen A."/>
            <person name="Lutzoni F."/>
            <person name="Magnuson J."/>
            <person name="Mondo S."/>
            <person name="Nolan M."/>
            <person name="Ohm R."/>
            <person name="Pangilinan J."/>
            <person name="Park H.-J."/>
            <person name="Ramirez L."/>
            <person name="Alfaro M."/>
            <person name="Sun H."/>
            <person name="Tritt A."/>
            <person name="Yoshinaga Y."/>
            <person name="Zwiers L.-H."/>
            <person name="Turgeon B."/>
            <person name="Goodwin S."/>
            <person name="Spatafora J."/>
            <person name="Crous P."/>
            <person name="Grigoriev I."/>
        </authorList>
    </citation>
    <scope>NUCLEOTIDE SEQUENCE</scope>
    <source>
        <strain evidence="2">ATCC 36951</strain>
    </source>
</reference>
<dbReference type="AlphaFoldDB" id="A0A6A6C866"/>
<keyword evidence="3" id="KW-1185">Reference proteome</keyword>
<dbReference type="GeneID" id="54567118"/>
<gene>
    <name evidence="2" type="ORF">M409DRAFT_58202</name>
</gene>
<sequence>MALDEREPANTIIDPPATRGRDVCFQVDSLSALRRRAASQQRATAAQRALVAPSTIVLWRRHGGGRDSNNAITCRACSVNEWSRSCESTTMASAPRQSRYHRTQVAEQPPSSNRDDASRHHRKDERTVTEVIPEVSRSTFDKQRAPYASGSWSSIKASLAAGSARTRLVDAMKGTVSGRQVIACSTVHISILIKESLRAMSTPDQSKLKSWQPRTLGPIPAPKTNHQLVPIGAVARRGVCNIGHQSSSSNACEPSAIVNVVTTSETRHS</sequence>
<accession>A0A6A6C866</accession>
<feature type="compositionally biased region" description="Basic and acidic residues" evidence="1">
    <location>
        <begin position="113"/>
        <end position="128"/>
    </location>
</feature>